<dbReference type="SFLD" id="SFLDS00029">
    <property type="entry name" value="Radical_SAM"/>
    <property type="match status" value="1"/>
</dbReference>
<dbReference type="NCBIfam" id="NF001199">
    <property type="entry name" value="PRK00164.2-1"/>
    <property type="match status" value="1"/>
</dbReference>
<dbReference type="CDD" id="cd01335">
    <property type="entry name" value="Radical_SAM"/>
    <property type="match status" value="1"/>
</dbReference>
<evidence type="ECO:0000256" key="8">
    <source>
        <dbReference type="ARBA" id="ARBA00023014"/>
    </source>
</evidence>
<sequence length="327" mass="36565">MKPQLIDPFGRKVEYLRLSVTDKCNIRCFYCLPKGFNDFDCTSQHLTQDEIVRIVGAFSELGVRRIRLTGGEPLVRKDICQLSARLSGLPGVEDLSLSTNASLLAQHAMELKKSGVARINVSLDTLQADRFHEINGGNLSDTLDGLMAAKAAGFTPIKINVVAMKGINDDEFEDMVAFCLEHDFTLRFIETMPVSSAGRNASEHYLPLQEIEKRLKHRFNLIPGVMPGGGPARYFQVKGTELRIGFITPISQHFCETCNRVRLTATGALYLCLGHEHKIELRQQLRDGMSDKALKQCLIDALALKPERHYFEENPTQVVRFMAKIGG</sequence>
<protein>
    <recommendedName>
        <fullName evidence="2">GTP 3',8-cyclase</fullName>
        <ecNumber evidence="2">4.1.99.22</ecNumber>
    </recommendedName>
</protein>
<keyword evidence="4" id="KW-0949">S-adenosyl-L-methionine</keyword>
<dbReference type="PROSITE" id="PS01305">
    <property type="entry name" value="MOAA_NIFB_PQQE"/>
    <property type="match status" value="1"/>
</dbReference>
<evidence type="ECO:0000256" key="1">
    <source>
        <dbReference type="ARBA" id="ARBA00001966"/>
    </source>
</evidence>
<dbReference type="GO" id="GO:0046872">
    <property type="term" value="F:metal ion binding"/>
    <property type="evidence" value="ECO:0007669"/>
    <property type="project" value="UniProtKB-KW"/>
</dbReference>
<evidence type="ECO:0000256" key="7">
    <source>
        <dbReference type="ARBA" id="ARBA00023004"/>
    </source>
</evidence>
<evidence type="ECO:0000256" key="2">
    <source>
        <dbReference type="ARBA" id="ARBA00012167"/>
    </source>
</evidence>
<dbReference type="GO" id="GO:0061798">
    <property type="term" value="F:GTP 3',8'-cyclase activity"/>
    <property type="evidence" value="ECO:0007669"/>
    <property type="project" value="UniProtKB-EC"/>
</dbReference>
<dbReference type="CDD" id="cd21117">
    <property type="entry name" value="Twitch_MoaA"/>
    <property type="match status" value="1"/>
</dbReference>
<keyword evidence="8" id="KW-0411">Iron-sulfur</keyword>
<evidence type="ECO:0000256" key="9">
    <source>
        <dbReference type="ARBA" id="ARBA00023134"/>
    </source>
</evidence>
<dbReference type="InterPro" id="IPR010505">
    <property type="entry name" value="MoaA_twitch"/>
</dbReference>
<evidence type="ECO:0000256" key="5">
    <source>
        <dbReference type="ARBA" id="ARBA00022723"/>
    </source>
</evidence>
<evidence type="ECO:0000256" key="4">
    <source>
        <dbReference type="ARBA" id="ARBA00022691"/>
    </source>
</evidence>
<reference evidence="14" key="1">
    <citation type="submission" date="2018-06" db="EMBL/GenBank/DDBJ databases">
        <authorList>
            <person name="Zhirakovskaya E."/>
        </authorList>
    </citation>
    <scope>NUCLEOTIDE SEQUENCE</scope>
</reference>
<keyword evidence="10" id="KW-0501">Molybdenum cofactor biosynthesis</keyword>
<comment type="cofactor">
    <cofactor evidence="1">
        <name>[4Fe-4S] cluster</name>
        <dbReference type="ChEBI" id="CHEBI:49883"/>
    </cofactor>
</comment>
<dbReference type="GO" id="GO:0006777">
    <property type="term" value="P:Mo-molybdopterin cofactor biosynthetic process"/>
    <property type="evidence" value="ECO:0007669"/>
    <property type="project" value="UniProtKB-KW"/>
</dbReference>
<dbReference type="NCBIfam" id="TIGR02666">
    <property type="entry name" value="moaA"/>
    <property type="match status" value="1"/>
</dbReference>
<evidence type="ECO:0000259" key="13">
    <source>
        <dbReference type="PROSITE" id="PS51918"/>
    </source>
</evidence>
<dbReference type="InterPro" id="IPR040064">
    <property type="entry name" value="MoaA-like"/>
</dbReference>
<accession>A0A3B1ANT4</accession>
<dbReference type="AlphaFoldDB" id="A0A3B1ANT4"/>
<dbReference type="InterPro" id="IPR013483">
    <property type="entry name" value="MoaA"/>
</dbReference>
<evidence type="ECO:0000256" key="11">
    <source>
        <dbReference type="ARBA" id="ARBA00023239"/>
    </source>
</evidence>
<dbReference type="HAMAP" id="MF_01225_B">
    <property type="entry name" value="MoaA_B"/>
    <property type="match status" value="1"/>
</dbReference>
<dbReference type="InterPro" id="IPR013785">
    <property type="entry name" value="Aldolase_TIM"/>
</dbReference>
<dbReference type="InterPro" id="IPR006638">
    <property type="entry name" value="Elp3/MiaA/NifB-like_rSAM"/>
</dbReference>
<dbReference type="InterPro" id="IPR007197">
    <property type="entry name" value="rSAM"/>
</dbReference>
<organism evidence="14">
    <name type="scientific">hydrothermal vent metagenome</name>
    <dbReference type="NCBI Taxonomy" id="652676"/>
    <lineage>
        <taxon>unclassified sequences</taxon>
        <taxon>metagenomes</taxon>
        <taxon>ecological metagenomes</taxon>
    </lineage>
</organism>
<dbReference type="InterPro" id="IPR058240">
    <property type="entry name" value="rSAM_sf"/>
</dbReference>
<feature type="domain" description="Radical SAM core" evidence="13">
    <location>
        <begin position="8"/>
        <end position="232"/>
    </location>
</feature>
<dbReference type="SFLD" id="SFLDG01067">
    <property type="entry name" value="SPASM/twitch_domain_containing"/>
    <property type="match status" value="1"/>
</dbReference>
<comment type="catalytic activity">
    <reaction evidence="12">
        <text>GTP + AH2 + S-adenosyl-L-methionine = (8S)-3',8-cyclo-7,8-dihydroguanosine 5'-triphosphate + 5'-deoxyadenosine + L-methionine + A + H(+)</text>
        <dbReference type="Rhea" id="RHEA:49576"/>
        <dbReference type="ChEBI" id="CHEBI:13193"/>
        <dbReference type="ChEBI" id="CHEBI:15378"/>
        <dbReference type="ChEBI" id="CHEBI:17319"/>
        <dbReference type="ChEBI" id="CHEBI:17499"/>
        <dbReference type="ChEBI" id="CHEBI:37565"/>
        <dbReference type="ChEBI" id="CHEBI:57844"/>
        <dbReference type="ChEBI" id="CHEBI:59789"/>
        <dbReference type="ChEBI" id="CHEBI:131766"/>
        <dbReference type="EC" id="4.1.99.22"/>
    </reaction>
</comment>
<evidence type="ECO:0000256" key="6">
    <source>
        <dbReference type="ARBA" id="ARBA00022741"/>
    </source>
</evidence>
<name>A0A3B1ANT4_9ZZZZ</name>
<keyword evidence="9" id="KW-0342">GTP-binding</keyword>
<dbReference type="InterPro" id="IPR050105">
    <property type="entry name" value="MoCo_biosynth_MoaA/MoaC"/>
</dbReference>
<evidence type="ECO:0000256" key="10">
    <source>
        <dbReference type="ARBA" id="ARBA00023150"/>
    </source>
</evidence>
<keyword evidence="11 14" id="KW-0456">Lyase</keyword>
<dbReference type="InterPro" id="IPR000385">
    <property type="entry name" value="MoaA_NifB_PqqE_Fe-S-bd_CS"/>
</dbReference>
<evidence type="ECO:0000256" key="12">
    <source>
        <dbReference type="ARBA" id="ARBA00048697"/>
    </source>
</evidence>
<dbReference type="GO" id="GO:0051539">
    <property type="term" value="F:4 iron, 4 sulfur cluster binding"/>
    <property type="evidence" value="ECO:0007669"/>
    <property type="project" value="UniProtKB-KW"/>
</dbReference>
<dbReference type="UniPathway" id="UPA00344"/>
<dbReference type="PROSITE" id="PS51918">
    <property type="entry name" value="RADICAL_SAM"/>
    <property type="match status" value="1"/>
</dbReference>
<dbReference type="PANTHER" id="PTHR22960">
    <property type="entry name" value="MOLYBDOPTERIN COFACTOR SYNTHESIS PROTEIN A"/>
    <property type="match status" value="1"/>
</dbReference>
<gene>
    <name evidence="14" type="ORF">MNBD_GAMMA20-2074</name>
</gene>
<dbReference type="GO" id="GO:0005525">
    <property type="term" value="F:GTP binding"/>
    <property type="evidence" value="ECO:0007669"/>
    <property type="project" value="UniProtKB-KW"/>
</dbReference>
<dbReference type="EC" id="4.1.99.22" evidence="2"/>
<proteinExistence type="inferred from homology"/>
<keyword evidence="7" id="KW-0408">Iron</keyword>
<dbReference type="SMART" id="SM00729">
    <property type="entry name" value="Elp3"/>
    <property type="match status" value="1"/>
</dbReference>
<keyword evidence="5" id="KW-0479">Metal-binding</keyword>
<evidence type="ECO:0000256" key="3">
    <source>
        <dbReference type="ARBA" id="ARBA00022485"/>
    </source>
</evidence>
<dbReference type="GO" id="GO:0061799">
    <property type="term" value="F:cyclic pyranopterin monophosphate synthase activity"/>
    <property type="evidence" value="ECO:0007669"/>
    <property type="project" value="TreeGrafter"/>
</dbReference>
<dbReference type="SFLD" id="SFLDG01386">
    <property type="entry name" value="main_SPASM_domain-containing"/>
    <property type="match status" value="1"/>
</dbReference>
<dbReference type="Pfam" id="PF04055">
    <property type="entry name" value="Radical_SAM"/>
    <property type="match status" value="1"/>
</dbReference>
<keyword evidence="3" id="KW-0004">4Fe-4S</keyword>
<dbReference type="Pfam" id="PF06463">
    <property type="entry name" value="Mob_synth_C"/>
    <property type="match status" value="1"/>
</dbReference>
<dbReference type="PANTHER" id="PTHR22960:SF0">
    <property type="entry name" value="MOLYBDENUM COFACTOR BIOSYNTHESIS PROTEIN 1"/>
    <property type="match status" value="1"/>
</dbReference>
<dbReference type="SUPFAM" id="SSF102114">
    <property type="entry name" value="Radical SAM enzymes"/>
    <property type="match status" value="1"/>
</dbReference>
<dbReference type="SFLD" id="SFLDG01383">
    <property type="entry name" value="cyclic_pyranopterin_phosphate"/>
    <property type="match status" value="1"/>
</dbReference>
<dbReference type="Gene3D" id="3.20.20.70">
    <property type="entry name" value="Aldolase class I"/>
    <property type="match status" value="1"/>
</dbReference>
<evidence type="ECO:0000313" key="14">
    <source>
        <dbReference type="EMBL" id="VAX01623.1"/>
    </source>
</evidence>
<dbReference type="EMBL" id="UOFU01000232">
    <property type="protein sequence ID" value="VAX01623.1"/>
    <property type="molecule type" value="Genomic_DNA"/>
</dbReference>
<keyword evidence="6" id="KW-0547">Nucleotide-binding</keyword>